<organism evidence="1 2">
    <name type="scientific">Adhaeribacter rhizoryzae</name>
    <dbReference type="NCBI Taxonomy" id="2607907"/>
    <lineage>
        <taxon>Bacteria</taxon>
        <taxon>Pseudomonadati</taxon>
        <taxon>Bacteroidota</taxon>
        <taxon>Cytophagia</taxon>
        <taxon>Cytophagales</taxon>
        <taxon>Hymenobacteraceae</taxon>
        <taxon>Adhaeribacter</taxon>
    </lineage>
</organism>
<dbReference type="RefSeq" id="WP_150092314.1">
    <property type="nucleotide sequence ID" value="NZ_VWSF01000027.1"/>
</dbReference>
<sequence length="401" mass="44324">MHLKIDILGAIILIAAFTFLPGRLWAQQTINPNMLCQGNYFTEAEGKAALTQFAATYYDQKSWEKRAERIRRGIIEGANLKVLPANTPLKPIVHSKRTYDGYTVENVAFESLPGYFVTGNLYRPTQPQKSYAAILAPHGHGNNPRFQEYVQKRCATLARMGAVVLAYDMAGMGESDQNTHKFPQAVTLLSRNSQRAVDFLLTLPGVDPKRIGVTGESGGCTQTFLLTALDKRIAVSVPVVMVSAHFFGGCACESGMPIHKSADHQTSNVEIAALAAPRPMLLISDGKDWTKNTPDVEYPYIRNIYAFYKKENLVQNVHLPNEGHDYGINKRKAAYQFLAKHLGLSLKPVTNAAGEIDESFVKVEPEATLRVFNTQHPRPSYAVMGDEAVTQMLASYTSKGK</sequence>
<dbReference type="InterPro" id="IPR029058">
    <property type="entry name" value="AB_hydrolase_fold"/>
</dbReference>
<dbReference type="PANTHER" id="PTHR22946:SF8">
    <property type="entry name" value="ACETYL XYLAN ESTERASE DOMAIN-CONTAINING PROTEIN"/>
    <property type="match status" value="1"/>
</dbReference>
<dbReference type="EMBL" id="VWSF01000027">
    <property type="protein sequence ID" value="KAA5540312.1"/>
    <property type="molecule type" value="Genomic_DNA"/>
</dbReference>
<comment type="caution">
    <text evidence="1">The sequence shown here is derived from an EMBL/GenBank/DDBJ whole genome shotgun (WGS) entry which is preliminary data.</text>
</comment>
<name>A0A5M6D1Z6_9BACT</name>
<dbReference type="PANTHER" id="PTHR22946">
    <property type="entry name" value="DIENELACTONE HYDROLASE DOMAIN-CONTAINING PROTEIN-RELATED"/>
    <property type="match status" value="1"/>
</dbReference>
<evidence type="ECO:0000313" key="2">
    <source>
        <dbReference type="Proteomes" id="UP000323426"/>
    </source>
</evidence>
<accession>A0A5M6D1Z6</accession>
<dbReference type="Proteomes" id="UP000323426">
    <property type="component" value="Unassembled WGS sequence"/>
</dbReference>
<proteinExistence type="predicted"/>
<keyword evidence="2" id="KW-1185">Reference proteome</keyword>
<dbReference type="Gene3D" id="3.40.50.1820">
    <property type="entry name" value="alpha/beta hydrolase"/>
    <property type="match status" value="1"/>
</dbReference>
<gene>
    <name evidence="1" type="ORF">F0145_22655</name>
</gene>
<reference evidence="1 2" key="1">
    <citation type="submission" date="2019-09" db="EMBL/GenBank/DDBJ databases">
        <title>Genome sequence and assembly of Adhaeribacter sp.</title>
        <authorList>
            <person name="Chhetri G."/>
        </authorList>
    </citation>
    <scope>NUCLEOTIDE SEQUENCE [LARGE SCALE GENOMIC DNA]</scope>
    <source>
        <strain evidence="1 2">DK36</strain>
    </source>
</reference>
<dbReference type="SUPFAM" id="SSF53474">
    <property type="entry name" value="alpha/beta-Hydrolases"/>
    <property type="match status" value="1"/>
</dbReference>
<dbReference type="AlphaFoldDB" id="A0A5M6D1Z6"/>
<dbReference type="InterPro" id="IPR050261">
    <property type="entry name" value="FrsA_esterase"/>
</dbReference>
<evidence type="ECO:0000313" key="1">
    <source>
        <dbReference type="EMBL" id="KAA5540312.1"/>
    </source>
</evidence>
<protein>
    <submittedName>
        <fullName evidence="1">Acetylxylan esterase</fullName>
    </submittedName>
</protein>